<dbReference type="InterPro" id="IPR021255">
    <property type="entry name" value="DUF2807"/>
</dbReference>
<evidence type="ECO:0000313" key="2">
    <source>
        <dbReference type="EMBL" id="GIZ91011.1"/>
    </source>
</evidence>
<dbReference type="PANTHER" id="PTHR39200:SF1">
    <property type="entry name" value="AUTO-TRANSPORTER ADHESIN HEAD GIN DOMAIN-CONTAINING PROTEIN-RELATED"/>
    <property type="match status" value="1"/>
</dbReference>
<accession>A0AA42STM4</accession>
<dbReference type="AlphaFoldDB" id="A0AA42STM4"/>
<comment type="caution">
    <text evidence="4">The sequence shown here is derived from an EMBL/GenBank/DDBJ whole genome shotgun (WGS) entry which is preliminary data.</text>
</comment>
<evidence type="ECO:0000313" key="6">
    <source>
        <dbReference type="Proteomes" id="UP001158730"/>
    </source>
</evidence>
<reference evidence="2 5" key="1">
    <citation type="submission" date="2021-07" db="EMBL/GenBank/DDBJ databases">
        <title>Whole genome sequencing of carbapenem-resistant Pseudomonas spp. isolated in Japan.</title>
        <authorList>
            <person name="Suzuki M."/>
            <person name="Maehana S."/>
            <person name="Kitasato H."/>
        </authorList>
    </citation>
    <scope>NUCLEOTIDE SEQUENCE</scope>
    <source>
        <strain evidence="2">KAM435</strain>
        <strain evidence="3 5">KAM436</strain>
    </source>
</reference>
<proteinExistence type="predicted"/>
<feature type="domain" description="Putative auto-transporter adhesin head GIN" evidence="1">
    <location>
        <begin position="147"/>
        <end position="238"/>
    </location>
</feature>
<organism evidence="4 6">
    <name type="scientific">Aquipseudomonas alcaligenes</name>
    <name type="common">Pseudomonas alcaligenes</name>
    <dbReference type="NCBI Taxonomy" id="43263"/>
    <lineage>
        <taxon>Bacteria</taxon>
        <taxon>Pseudomonadati</taxon>
        <taxon>Pseudomonadota</taxon>
        <taxon>Gammaproteobacteria</taxon>
        <taxon>Pseudomonadales</taxon>
        <taxon>Pseudomonadaceae</taxon>
        <taxon>Aquipseudomonas</taxon>
    </lineage>
</organism>
<evidence type="ECO:0000313" key="3">
    <source>
        <dbReference type="EMBL" id="GIZ95370.1"/>
    </source>
</evidence>
<evidence type="ECO:0000313" key="4">
    <source>
        <dbReference type="EMBL" id="MDH1056009.1"/>
    </source>
</evidence>
<dbReference type="RefSeq" id="WP_061198833.1">
    <property type="nucleotide sequence ID" value="NZ_AP024354.1"/>
</dbReference>
<evidence type="ECO:0000259" key="1">
    <source>
        <dbReference type="Pfam" id="PF10988"/>
    </source>
</evidence>
<dbReference type="PANTHER" id="PTHR39200">
    <property type="entry name" value="HYPOTHETICAL EXPORTED PROTEIN"/>
    <property type="match status" value="1"/>
</dbReference>
<sequence>MNHPSPLTLQDDNRRDSVWERAANYEKEERPMRSVSKIVVKGAVDVVFFRAPAAHLVVAGENQEAIRSVKTRFDGNKLVIEQEGVSISGAGGSIHVSGSGNIVAGGTIYVGGRRGGVTMQFNGPVGSVVVGQGRCIVGIALPEAPGIRIKGSGDVTLYDLRQSVLDVGIQGSGDITAFGQVEHLDAEVAGSGDVDASELVAMSAELSVAGSGDIDAYVTQSVKARVAGSGDIVVRGNPPIRDHSVAGSGDIKFKKK</sequence>
<dbReference type="EMBL" id="JAOBYN010000013">
    <property type="protein sequence ID" value="MDH1056009.1"/>
    <property type="molecule type" value="Genomic_DNA"/>
</dbReference>
<protein>
    <submittedName>
        <fullName evidence="4">DUF2807 domain-containing protein</fullName>
    </submittedName>
</protein>
<dbReference type="EMBL" id="BPMT01000054">
    <property type="protein sequence ID" value="GIZ95370.1"/>
    <property type="molecule type" value="Genomic_DNA"/>
</dbReference>
<gene>
    <name evidence="2" type="ORF">KAM435_43380</name>
    <name evidence="3" type="ORF">KAM436_43380</name>
    <name evidence="4" type="ORF">N5C05_14725</name>
</gene>
<evidence type="ECO:0000313" key="5">
    <source>
        <dbReference type="Proteomes" id="UP000887228"/>
    </source>
</evidence>
<name>A0AA42STM4_AQUAC</name>
<dbReference type="Proteomes" id="UP000887212">
    <property type="component" value="Unassembled WGS sequence"/>
</dbReference>
<dbReference type="Proteomes" id="UP001158730">
    <property type="component" value="Unassembled WGS sequence"/>
</dbReference>
<dbReference type="Proteomes" id="UP000887228">
    <property type="component" value="Unassembled WGS sequence"/>
</dbReference>
<dbReference type="Gene3D" id="2.160.20.120">
    <property type="match status" value="1"/>
</dbReference>
<dbReference type="EMBL" id="BPMS01000056">
    <property type="protein sequence ID" value="GIZ91011.1"/>
    <property type="molecule type" value="Genomic_DNA"/>
</dbReference>
<reference evidence="4" key="2">
    <citation type="submission" date="2022-09" db="EMBL/GenBank/DDBJ databases">
        <title>Intensive care unit water sources are persistently colonized with multi-drug resistant bacteria and are the site of extensive horizontal gene transfer of antibiotic resistance genes.</title>
        <authorList>
            <person name="Diorio-Toth L."/>
        </authorList>
    </citation>
    <scope>NUCLEOTIDE SEQUENCE</scope>
    <source>
        <strain evidence="4">GD03990</strain>
    </source>
</reference>
<dbReference type="Pfam" id="PF10988">
    <property type="entry name" value="DUF2807"/>
    <property type="match status" value="1"/>
</dbReference>